<proteinExistence type="predicted"/>
<evidence type="ECO:0000313" key="3">
    <source>
        <dbReference type="Proteomes" id="UP001147752"/>
    </source>
</evidence>
<name>A0A9W9SRM2_9EURO</name>
<keyword evidence="3" id="KW-1185">Reference proteome</keyword>
<dbReference type="AlphaFoldDB" id="A0A9W9SRM2"/>
<dbReference type="RefSeq" id="XP_056583209.1">
    <property type="nucleotide sequence ID" value="XM_056719074.1"/>
</dbReference>
<reference evidence="2" key="1">
    <citation type="submission" date="2022-12" db="EMBL/GenBank/DDBJ databases">
        <authorList>
            <person name="Petersen C."/>
        </authorList>
    </citation>
    <scope>NUCLEOTIDE SEQUENCE</scope>
    <source>
        <strain evidence="2">IBT 3081</strain>
    </source>
</reference>
<dbReference type="Proteomes" id="UP001147752">
    <property type="component" value="Unassembled WGS sequence"/>
</dbReference>
<protein>
    <submittedName>
        <fullName evidence="2">Uncharacterized protein</fullName>
    </submittedName>
</protein>
<reference evidence="2" key="2">
    <citation type="journal article" date="2023" name="IMA Fungus">
        <title>Comparative genomic study of the Penicillium genus elucidates a diverse pangenome and 15 lateral gene transfer events.</title>
        <authorList>
            <person name="Petersen C."/>
            <person name="Sorensen T."/>
            <person name="Nielsen M.R."/>
            <person name="Sondergaard T.E."/>
            <person name="Sorensen J.L."/>
            <person name="Fitzpatrick D.A."/>
            <person name="Frisvad J.C."/>
            <person name="Nielsen K.L."/>
        </authorList>
    </citation>
    <scope>NUCLEOTIDE SEQUENCE</scope>
    <source>
        <strain evidence="2">IBT 3081</strain>
    </source>
</reference>
<dbReference type="GeneID" id="81458257"/>
<accession>A0A9W9SRM2</accession>
<dbReference type="EMBL" id="JAPZBT010000001">
    <property type="protein sequence ID" value="KAJ5383433.1"/>
    <property type="molecule type" value="Genomic_DNA"/>
</dbReference>
<sequence length="62" mass="6377">MDLDLDTGNTSAHGSSARGAKPPALTCLSVPSAFGTMVVFKGAIHYRSIHAITVHNPSTTPA</sequence>
<comment type="caution">
    <text evidence="2">The sequence shown here is derived from an EMBL/GenBank/DDBJ whole genome shotgun (WGS) entry which is preliminary data.</text>
</comment>
<evidence type="ECO:0000256" key="1">
    <source>
        <dbReference type="SAM" id="MobiDB-lite"/>
    </source>
</evidence>
<gene>
    <name evidence="2" type="ORF">N7517_001344</name>
</gene>
<feature type="region of interest" description="Disordered" evidence="1">
    <location>
        <begin position="1"/>
        <end position="22"/>
    </location>
</feature>
<evidence type="ECO:0000313" key="2">
    <source>
        <dbReference type="EMBL" id="KAJ5383433.1"/>
    </source>
</evidence>
<organism evidence="2 3">
    <name type="scientific">Penicillium concentricum</name>
    <dbReference type="NCBI Taxonomy" id="293559"/>
    <lineage>
        <taxon>Eukaryota</taxon>
        <taxon>Fungi</taxon>
        <taxon>Dikarya</taxon>
        <taxon>Ascomycota</taxon>
        <taxon>Pezizomycotina</taxon>
        <taxon>Eurotiomycetes</taxon>
        <taxon>Eurotiomycetidae</taxon>
        <taxon>Eurotiales</taxon>
        <taxon>Aspergillaceae</taxon>
        <taxon>Penicillium</taxon>
    </lineage>
</organism>